<dbReference type="RefSeq" id="WP_389361373.1">
    <property type="nucleotide sequence ID" value="NZ_JBIACK010000005.1"/>
</dbReference>
<dbReference type="EMBL" id="JBIACK010000005">
    <property type="protein sequence ID" value="MFE8701407.1"/>
    <property type="molecule type" value="Genomic_DNA"/>
</dbReference>
<evidence type="ECO:0000313" key="4">
    <source>
        <dbReference type="Proteomes" id="UP001601059"/>
    </source>
</evidence>
<dbReference type="InterPro" id="IPR002762">
    <property type="entry name" value="CbiX-like"/>
</dbReference>
<gene>
    <name evidence="3" type="ORF">ACFYKX_12450</name>
</gene>
<evidence type="ECO:0000256" key="2">
    <source>
        <dbReference type="ARBA" id="ARBA00023239"/>
    </source>
</evidence>
<dbReference type="CDD" id="cd03414">
    <property type="entry name" value="CbiX_SirB_C"/>
    <property type="match status" value="1"/>
</dbReference>
<dbReference type="PANTHER" id="PTHR33542">
    <property type="entry name" value="SIROHYDROCHLORIN FERROCHELATASE, CHLOROPLASTIC"/>
    <property type="match status" value="1"/>
</dbReference>
<dbReference type="InterPro" id="IPR050963">
    <property type="entry name" value="Sirohydro_Cobaltochel/CbiX"/>
</dbReference>
<dbReference type="SUPFAM" id="SSF53800">
    <property type="entry name" value="Chelatase"/>
    <property type="match status" value="1"/>
</dbReference>
<dbReference type="CDD" id="cd03416">
    <property type="entry name" value="CbiX_SirB_N"/>
    <property type="match status" value="1"/>
</dbReference>
<sequence length="243" mass="27757">MQSIIFIGHGSRAPKGTELFVKFISEVIEKVEIPIKEYCFFERYEPNLDQAIESCITKGGTEIIVVPVLLLPGVQTNVEIPEILKKWKQKYPEMKIKFGEPMGNNPIMADLLKERLERKSFSTSGQDAVLLVTHGSHDPQADQEFKRMAEWFSSINQCTVEVAYLTTPPLYKDKAEELLRQSFNKIYVIPYLLFAGVFLESMAESIESNPGIELCDEIGYDGKLKELLIKRIEETKNHPKLEL</sequence>
<evidence type="ECO:0000313" key="3">
    <source>
        <dbReference type="EMBL" id="MFE8701407.1"/>
    </source>
</evidence>
<dbReference type="Pfam" id="PF01903">
    <property type="entry name" value="CbiX"/>
    <property type="match status" value="2"/>
</dbReference>
<accession>A0ABW6KCU9</accession>
<evidence type="ECO:0000256" key="1">
    <source>
        <dbReference type="ARBA" id="ARBA00022723"/>
    </source>
</evidence>
<organism evidence="3 4">
    <name type="scientific">Cytobacillus spartinae</name>
    <dbReference type="NCBI Taxonomy" id="3299023"/>
    <lineage>
        <taxon>Bacteria</taxon>
        <taxon>Bacillati</taxon>
        <taxon>Bacillota</taxon>
        <taxon>Bacilli</taxon>
        <taxon>Bacillales</taxon>
        <taxon>Bacillaceae</taxon>
        <taxon>Cytobacillus</taxon>
    </lineage>
</organism>
<name>A0ABW6KCU9_9BACI</name>
<dbReference type="Gene3D" id="3.40.50.1400">
    <property type="match status" value="2"/>
</dbReference>
<proteinExistence type="predicted"/>
<comment type="caution">
    <text evidence="3">The sequence shown here is derived from an EMBL/GenBank/DDBJ whole genome shotgun (WGS) entry which is preliminary data.</text>
</comment>
<protein>
    <submittedName>
        <fullName evidence="3">Sirohydrochlorin chelatase</fullName>
    </submittedName>
</protein>
<keyword evidence="2" id="KW-0456">Lyase</keyword>
<dbReference type="PANTHER" id="PTHR33542:SF3">
    <property type="entry name" value="SIROHYDROCHLORIN FERROCHELATASE, CHLOROPLASTIC"/>
    <property type="match status" value="1"/>
</dbReference>
<keyword evidence="1" id="KW-0479">Metal-binding</keyword>
<keyword evidence="4" id="KW-1185">Reference proteome</keyword>
<dbReference type="Proteomes" id="UP001601059">
    <property type="component" value="Unassembled WGS sequence"/>
</dbReference>
<reference evidence="3 4" key="1">
    <citation type="submission" date="2024-08" db="EMBL/GenBank/DDBJ databases">
        <title>Two novel Cytobacillus novel species.</title>
        <authorList>
            <person name="Liu G."/>
        </authorList>
    </citation>
    <scope>NUCLEOTIDE SEQUENCE [LARGE SCALE GENOMIC DNA]</scope>
    <source>
        <strain evidence="3 4">FJAT-54145</strain>
    </source>
</reference>